<reference evidence="1 2" key="1">
    <citation type="submission" date="2019-03" db="EMBL/GenBank/DDBJ databases">
        <title>An improved genome assembly of the fluke Schistosoma japonicum.</title>
        <authorList>
            <person name="Hu W."/>
            <person name="Luo F."/>
            <person name="Yin M."/>
            <person name="Mo X."/>
            <person name="Sun C."/>
            <person name="Wu Q."/>
            <person name="Zhu B."/>
            <person name="Xiang M."/>
            <person name="Wang J."/>
            <person name="Wang Y."/>
            <person name="Zhang T."/>
            <person name="Xu B."/>
            <person name="Zheng H."/>
            <person name="Feng Z."/>
        </authorList>
    </citation>
    <scope>NUCLEOTIDE SEQUENCE [LARGE SCALE GENOMIC DNA]</scope>
    <source>
        <strain evidence="1">HuSjv2</strain>
        <tissue evidence="1">Worms</tissue>
    </source>
</reference>
<dbReference type="Proteomes" id="UP000311919">
    <property type="component" value="Unassembled WGS sequence"/>
</dbReference>
<comment type="caution">
    <text evidence="1">The sequence shown here is derived from an EMBL/GenBank/DDBJ whole genome shotgun (WGS) entry which is preliminary data.</text>
</comment>
<accession>A0A4Z2CKU4</accession>
<keyword evidence="2" id="KW-1185">Reference proteome</keyword>
<evidence type="ECO:0000313" key="1">
    <source>
        <dbReference type="EMBL" id="TNN04634.1"/>
    </source>
</evidence>
<gene>
    <name evidence="1" type="ORF">EWB00_000826</name>
</gene>
<sequence length="83" mass="8980">MLDFPFLQVQESALEWLGGLTFWLPLPPGVAEGGFILSRRRSIGREPSHAPCGVEKPLLRIIELMAVASSKVHGKVEGGGRKG</sequence>
<proteinExistence type="predicted"/>
<organism evidence="1 2">
    <name type="scientific">Schistosoma japonicum</name>
    <name type="common">Blood fluke</name>
    <dbReference type="NCBI Taxonomy" id="6182"/>
    <lineage>
        <taxon>Eukaryota</taxon>
        <taxon>Metazoa</taxon>
        <taxon>Spiralia</taxon>
        <taxon>Lophotrochozoa</taxon>
        <taxon>Platyhelminthes</taxon>
        <taxon>Trematoda</taxon>
        <taxon>Digenea</taxon>
        <taxon>Strigeidida</taxon>
        <taxon>Schistosomatoidea</taxon>
        <taxon>Schistosomatidae</taxon>
        <taxon>Schistosoma</taxon>
    </lineage>
</organism>
<name>A0A4Z2CKU4_SCHJA</name>
<dbReference type="AlphaFoldDB" id="A0A4Z2CKU4"/>
<dbReference type="EMBL" id="SKCS01001277">
    <property type="protein sequence ID" value="TNN04634.1"/>
    <property type="molecule type" value="Genomic_DNA"/>
</dbReference>
<evidence type="ECO:0000313" key="2">
    <source>
        <dbReference type="Proteomes" id="UP000311919"/>
    </source>
</evidence>
<protein>
    <submittedName>
        <fullName evidence="1">Uncharacterized protein</fullName>
    </submittedName>
</protein>